<gene>
    <name evidence="10" type="ORF">SAMN05216244_2700</name>
</gene>
<evidence type="ECO:0000313" key="11">
    <source>
        <dbReference type="Proteomes" id="UP000182347"/>
    </source>
</evidence>
<dbReference type="Pfam" id="PF22837">
    <property type="entry name" value="M_Eco57I_C"/>
    <property type="match status" value="1"/>
</dbReference>
<dbReference type="PANTHER" id="PTHR33841:SF5">
    <property type="entry name" value="DNA METHYLASE (MODIFICATION METHYLASE) (METHYLTRANSFERASE)-RELATED"/>
    <property type="match status" value="1"/>
</dbReference>
<dbReference type="STRING" id="482461.SAMN05216244_2700"/>
<dbReference type="InterPro" id="IPR002052">
    <property type="entry name" value="DNA_methylase_N6_adenine_CS"/>
</dbReference>
<dbReference type="CDD" id="cd02440">
    <property type="entry name" value="AdoMet_MTases"/>
    <property type="match status" value="1"/>
</dbReference>
<reference evidence="11" key="1">
    <citation type="submission" date="2016-10" db="EMBL/GenBank/DDBJ databases">
        <authorList>
            <person name="Varghese N."/>
            <person name="Submissions S."/>
        </authorList>
    </citation>
    <scope>NUCLEOTIDE SEQUENCE [LARGE SCALE GENOMIC DNA]</scope>
    <source>
        <strain evidence="11">CGMCC 1.6199</strain>
    </source>
</reference>
<comment type="similarity">
    <text evidence="1">Belongs to the N(4)/N(6)-methyltransferase family.</text>
</comment>
<dbReference type="InterPro" id="IPR029063">
    <property type="entry name" value="SAM-dependent_MTases_sf"/>
</dbReference>
<evidence type="ECO:0000256" key="2">
    <source>
        <dbReference type="ARBA" id="ARBA00011900"/>
    </source>
</evidence>
<dbReference type="PANTHER" id="PTHR33841">
    <property type="entry name" value="DNA METHYLTRANSFERASE YEEA-RELATED"/>
    <property type="match status" value="1"/>
</dbReference>
<evidence type="ECO:0000259" key="9">
    <source>
        <dbReference type="Pfam" id="PF22837"/>
    </source>
</evidence>
<dbReference type="Pfam" id="PF07669">
    <property type="entry name" value="Eco57I"/>
    <property type="match status" value="1"/>
</dbReference>
<keyword evidence="4 10" id="KW-0808">Transferase</keyword>
<evidence type="ECO:0000256" key="3">
    <source>
        <dbReference type="ARBA" id="ARBA00022603"/>
    </source>
</evidence>
<evidence type="ECO:0000256" key="7">
    <source>
        <dbReference type="SAM" id="Coils"/>
    </source>
</evidence>
<dbReference type="AlphaFoldDB" id="A0A1G9TRV8"/>
<evidence type="ECO:0000313" key="10">
    <source>
        <dbReference type="EMBL" id="SDM50351.1"/>
    </source>
</evidence>
<dbReference type="InterPro" id="IPR011639">
    <property type="entry name" value="MethylTrfase_TaqI-like_dom"/>
</dbReference>
<dbReference type="EMBL" id="FNHF01000003">
    <property type="protein sequence ID" value="SDM50351.1"/>
    <property type="molecule type" value="Genomic_DNA"/>
</dbReference>
<evidence type="ECO:0000256" key="1">
    <source>
        <dbReference type="ARBA" id="ARBA00006594"/>
    </source>
</evidence>
<organism evidence="10 11">
    <name type="scientific">Sediminibacillus halophilus</name>
    <dbReference type="NCBI Taxonomy" id="482461"/>
    <lineage>
        <taxon>Bacteria</taxon>
        <taxon>Bacillati</taxon>
        <taxon>Bacillota</taxon>
        <taxon>Bacilli</taxon>
        <taxon>Bacillales</taxon>
        <taxon>Bacillaceae</taxon>
        <taxon>Sediminibacillus</taxon>
    </lineage>
</organism>
<dbReference type="GO" id="GO:0032259">
    <property type="term" value="P:methylation"/>
    <property type="evidence" value="ECO:0007669"/>
    <property type="project" value="UniProtKB-KW"/>
</dbReference>
<keyword evidence="11" id="KW-1185">Reference proteome</keyword>
<dbReference type="PRINTS" id="PR00507">
    <property type="entry name" value="N12N6MTFRASE"/>
</dbReference>
<evidence type="ECO:0000256" key="4">
    <source>
        <dbReference type="ARBA" id="ARBA00022679"/>
    </source>
</evidence>
<dbReference type="InterPro" id="IPR050953">
    <property type="entry name" value="N4_N6_ade-DNA_methylase"/>
</dbReference>
<dbReference type="GO" id="GO:0009007">
    <property type="term" value="F:site-specific DNA-methyltransferase (adenine-specific) activity"/>
    <property type="evidence" value="ECO:0007669"/>
    <property type="project" value="UniProtKB-EC"/>
</dbReference>
<dbReference type="GO" id="GO:0003676">
    <property type="term" value="F:nucleic acid binding"/>
    <property type="evidence" value="ECO:0007669"/>
    <property type="project" value="InterPro"/>
</dbReference>
<dbReference type="PROSITE" id="PS00092">
    <property type="entry name" value="N6_MTASE"/>
    <property type="match status" value="1"/>
</dbReference>
<dbReference type="Gene3D" id="3.40.50.150">
    <property type="entry name" value="Vaccinia Virus protein VP39"/>
    <property type="match status" value="1"/>
</dbReference>
<keyword evidence="7" id="KW-0175">Coiled coil</keyword>
<evidence type="ECO:0000256" key="6">
    <source>
        <dbReference type="ARBA" id="ARBA00047942"/>
    </source>
</evidence>
<keyword evidence="3 10" id="KW-0489">Methyltransferase</keyword>
<dbReference type="InterPro" id="IPR054520">
    <property type="entry name" value="M_Eco57I_C"/>
</dbReference>
<sequence length="543" mass="62934">MFNHVKGVCTVLNDHSQEITNHYCRQVDADARKKLGQYFTPSNISEVMKAWILGNPDCRHVVDPAVGLGELVTGLPGKLTVTGYDIDQQILTFARRRLEADRANVRLVEQDFLKLDWENTYQGIICNPPYIRFKHYSEKQDYLQLFKEKLGIKLSGFTNIYALFLLKAIHQLAYDGRAAFIIPSDFLNADYGAPIKQYLLQQQNLHAVAVTNFTKNWFDQAATTAALFFFDNNRKSSTLEFIHLNNHEELAQLNEYIKVFGERPPIGRVYNYTDLDPHSKWRGYYQPSIEKNYRHMKPIAEFARVNRGIATGDNKFFCISETTRKEWRLEKENFLPCLSKASQVTGNFFFSDDYKALVDSGAPVLLLNIQESNPSSGQVRAYLAHGEASGSSTRYLTKRRRPWYKNETRLPPDIFISTFSRKKVKFIRNEAEVRSLTCFHGLYMLPEYREKLELLMAYFMTGISQEILEECQRQYGKGLKKLEPNDIKQAMVVDLDVITDAEAAEIKAIYQKIKKDQLQDSERMAQQEVQELEEIFERILQKH</sequence>
<evidence type="ECO:0000256" key="5">
    <source>
        <dbReference type="ARBA" id="ARBA00022691"/>
    </source>
</evidence>
<dbReference type="GO" id="GO:0006304">
    <property type="term" value="P:DNA modification"/>
    <property type="evidence" value="ECO:0007669"/>
    <property type="project" value="InterPro"/>
</dbReference>
<feature type="domain" description="Type II methyltransferase M.TaqI-like" evidence="8">
    <location>
        <begin position="107"/>
        <end position="208"/>
    </location>
</feature>
<feature type="coiled-coil region" evidence="7">
    <location>
        <begin position="515"/>
        <end position="542"/>
    </location>
</feature>
<keyword evidence="5" id="KW-0949">S-adenosyl-L-methionine</keyword>
<feature type="domain" description="Type II methyltransferase M.Eco57I C-terminal" evidence="9">
    <location>
        <begin position="294"/>
        <end position="521"/>
    </location>
</feature>
<protein>
    <recommendedName>
        <fullName evidence="2">site-specific DNA-methyltransferase (adenine-specific)</fullName>
        <ecNumber evidence="2">2.1.1.72</ecNumber>
    </recommendedName>
</protein>
<evidence type="ECO:0000259" key="8">
    <source>
        <dbReference type="Pfam" id="PF07669"/>
    </source>
</evidence>
<dbReference type="OrthoDB" id="9815272at2"/>
<proteinExistence type="inferred from homology"/>
<accession>A0A1G9TRV8</accession>
<dbReference type="SUPFAM" id="SSF53335">
    <property type="entry name" value="S-adenosyl-L-methionine-dependent methyltransferases"/>
    <property type="match status" value="1"/>
</dbReference>
<comment type="catalytic activity">
    <reaction evidence="6">
        <text>a 2'-deoxyadenosine in DNA + S-adenosyl-L-methionine = an N(6)-methyl-2'-deoxyadenosine in DNA + S-adenosyl-L-homocysteine + H(+)</text>
        <dbReference type="Rhea" id="RHEA:15197"/>
        <dbReference type="Rhea" id="RHEA-COMP:12418"/>
        <dbReference type="Rhea" id="RHEA-COMP:12419"/>
        <dbReference type="ChEBI" id="CHEBI:15378"/>
        <dbReference type="ChEBI" id="CHEBI:57856"/>
        <dbReference type="ChEBI" id="CHEBI:59789"/>
        <dbReference type="ChEBI" id="CHEBI:90615"/>
        <dbReference type="ChEBI" id="CHEBI:90616"/>
        <dbReference type="EC" id="2.1.1.72"/>
    </reaction>
</comment>
<dbReference type="EC" id="2.1.1.72" evidence="2"/>
<dbReference type="Proteomes" id="UP000182347">
    <property type="component" value="Unassembled WGS sequence"/>
</dbReference>
<name>A0A1G9TRV8_9BACI</name>